<sequence>MLLAEQPCPLQQPLWSHRAQPAPEALVDLPKREPEMIYMFVYSELQSSESFSNPLPTITLQQSLNWSLDEYHAVVNMKTWS</sequence>
<evidence type="ECO:0000313" key="2">
    <source>
        <dbReference type="Proteomes" id="UP000051836"/>
    </source>
</evidence>
<reference evidence="1 2" key="1">
    <citation type="submission" date="2015-10" db="EMBL/GenBank/DDBJ databases">
        <authorList>
            <person name="Gilbert D.G."/>
        </authorList>
    </citation>
    <scope>NUCLEOTIDE SEQUENCE [LARGE SCALE GENOMIC DNA]</scope>
    <source>
        <strain evidence="1">FVVF132</strain>
    </source>
</reference>
<proteinExistence type="predicted"/>
<organism evidence="1 2">
    <name type="scientific">Amazona aestiva</name>
    <name type="common">Blue-fronted Amazon parrot</name>
    <dbReference type="NCBI Taxonomy" id="12930"/>
    <lineage>
        <taxon>Eukaryota</taxon>
        <taxon>Metazoa</taxon>
        <taxon>Chordata</taxon>
        <taxon>Craniata</taxon>
        <taxon>Vertebrata</taxon>
        <taxon>Euteleostomi</taxon>
        <taxon>Archelosauria</taxon>
        <taxon>Archosauria</taxon>
        <taxon>Dinosauria</taxon>
        <taxon>Saurischia</taxon>
        <taxon>Theropoda</taxon>
        <taxon>Coelurosauria</taxon>
        <taxon>Aves</taxon>
        <taxon>Neognathae</taxon>
        <taxon>Neoaves</taxon>
        <taxon>Telluraves</taxon>
        <taxon>Australaves</taxon>
        <taxon>Psittaciformes</taxon>
        <taxon>Psittacidae</taxon>
        <taxon>Amazona</taxon>
    </lineage>
</organism>
<accession>A0A0Q3WBZ3</accession>
<dbReference type="EMBL" id="LMAW01000490">
    <property type="protein sequence ID" value="KQL42396.1"/>
    <property type="molecule type" value="Genomic_DNA"/>
</dbReference>
<keyword evidence="2" id="KW-1185">Reference proteome</keyword>
<comment type="caution">
    <text evidence="1">The sequence shown here is derived from an EMBL/GenBank/DDBJ whole genome shotgun (WGS) entry which is preliminary data.</text>
</comment>
<protein>
    <submittedName>
        <fullName evidence="1">Uncharacterized protein</fullName>
    </submittedName>
</protein>
<evidence type="ECO:0000313" key="1">
    <source>
        <dbReference type="EMBL" id="KQL42396.1"/>
    </source>
</evidence>
<dbReference type="AlphaFoldDB" id="A0A0Q3WBZ3"/>
<name>A0A0Q3WBZ3_AMAAE</name>
<gene>
    <name evidence="1" type="ORF">AAES_28456</name>
</gene>
<dbReference type="Proteomes" id="UP000051836">
    <property type="component" value="Unassembled WGS sequence"/>
</dbReference>